<evidence type="ECO:0000256" key="1">
    <source>
        <dbReference type="SAM" id="Phobius"/>
    </source>
</evidence>
<dbReference type="RefSeq" id="WP_382361429.1">
    <property type="nucleotide sequence ID" value="NZ_JBHTGR010000057.1"/>
</dbReference>
<evidence type="ECO:0000313" key="4">
    <source>
        <dbReference type="Proteomes" id="UP001596620"/>
    </source>
</evidence>
<keyword evidence="1" id="KW-1133">Transmembrane helix</keyword>
<dbReference type="InterPro" id="IPR041401">
    <property type="entry name" value="TseB-like_dom"/>
</dbReference>
<organism evidence="3 4">
    <name type="scientific">Lentibacillus kimchii</name>
    <dbReference type="NCBI Taxonomy" id="1542911"/>
    <lineage>
        <taxon>Bacteria</taxon>
        <taxon>Bacillati</taxon>
        <taxon>Bacillota</taxon>
        <taxon>Bacilli</taxon>
        <taxon>Bacillales</taxon>
        <taxon>Bacillaceae</taxon>
        <taxon>Lentibacillus</taxon>
    </lineage>
</organism>
<dbReference type="SUPFAM" id="SSF54403">
    <property type="entry name" value="Cystatin/monellin"/>
    <property type="match status" value="2"/>
</dbReference>
<reference evidence="4" key="1">
    <citation type="journal article" date="2019" name="Int. J. Syst. Evol. Microbiol.">
        <title>The Global Catalogue of Microorganisms (GCM) 10K type strain sequencing project: providing services to taxonomists for standard genome sequencing and annotation.</title>
        <authorList>
            <consortium name="The Broad Institute Genomics Platform"/>
            <consortium name="The Broad Institute Genome Sequencing Center for Infectious Disease"/>
            <person name="Wu L."/>
            <person name="Ma J."/>
        </authorList>
    </citation>
    <scope>NUCLEOTIDE SEQUENCE [LARGE SCALE GENOMIC DNA]</scope>
    <source>
        <strain evidence="4">JCM 30234</strain>
    </source>
</reference>
<keyword evidence="1" id="KW-0472">Membrane</keyword>
<feature type="domain" description="Cell wall elongation regulator TseB-like" evidence="2">
    <location>
        <begin position="52"/>
        <end position="92"/>
    </location>
</feature>
<accession>A0ABW2V0C2</accession>
<keyword evidence="1" id="KW-0812">Transmembrane</keyword>
<comment type="caution">
    <text evidence="3">The sequence shown here is derived from an EMBL/GenBank/DDBJ whole genome shotgun (WGS) entry which is preliminary data.</text>
</comment>
<feature type="transmembrane region" description="Helical" evidence="1">
    <location>
        <begin position="12"/>
        <end position="36"/>
    </location>
</feature>
<dbReference type="Gene3D" id="3.10.450.40">
    <property type="match status" value="2"/>
</dbReference>
<dbReference type="InterPro" id="IPR046350">
    <property type="entry name" value="Cystatin_sf"/>
</dbReference>
<name>A0ABW2V0C2_9BACI</name>
<evidence type="ECO:0000313" key="3">
    <source>
        <dbReference type="EMBL" id="MFC7748239.1"/>
    </source>
</evidence>
<dbReference type="Proteomes" id="UP001596620">
    <property type="component" value="Unassembled WGS sequence"/>
</dbReference>
<sequence length="182" mass="20974">MFNKITRMTFPAWLKWVCGSIGLLLIVSIIFGVYLYQTIEDSRTADFDRVREQVLKETSLNTVNKIQRYHGEKAYYTVYGKAKKGKMIVFYPFDTDQAEALTVQQSDMVSKETIRNQWNSECSSCTMIGIDPGVTAEDEDGPEPVWEATYKDAKNRYVMALFSIFDGTKIKLQRYNQLIEGE</sequence>
<evidence type="ECO:0000259" key="2">
    <source>
        <dbReference type="Pfam" id="PF17881"/>
    </source>
</evidence>
<keyword evidence="4" id="KW-1185">Reference proteome</keyword>
<proteinExistence type="predicted"/>
<protein>
    <submittedName>
        <fullName evidence="3">DUF5590 domain-containing protein</fullName>
    </submittedName>
</protein>
<dbReference type="EMBL" id="JBHTGR010000057">
    <property type="protein sequence ID" value="MFC7748239.1"/>
    <property type="molecule type" value="Genomic_DNA"/>
</dbReference>
<dbReference type="Pfam" id="PF17881">
    <property type="entry name" value="TseB"/>
    <property type="match status" value="1"/>
</dbReference>
<gene>
    <name evidence="3" type="ORF">ACFQU8_13690</name>
</gene>